<feature type="signal peptide" evidence="2">
    <location>
        <begin position="1"/>
        <end position="27"/>
    </location>
</feature>
<accession>A0A075P0D4</accession>
<feature type="chain" id="PRO_5009743174" description="Secreted protein" evidence="2">
    <location>
        <begin position="28"/>
        <end position="86"/>
    </location>
</feature>
<dbReference type="AlphaFoldDB" id="A0A075P0D4"/>
<dbReference type="RefSeq" id="WP_044057374.1">
    <property type="nucleotide sequence ID" value="NZ_CAJXAX010000001.1"/>
</dbReference>
<keyword evidence="4" id="KW-1185">Reference proteome</keyword>
<dbReference type="Proteomes" id="UP000056090">
    <property type="component" value="Chromosome"/>
</dbReference>
<keyword evidence="2" id="KW-0732">Signal</keyword>
<protein>
    <recommendedName>
        <fullName evidence="5">Secreted protein</fullName>
    </recommendedName>
</protein>
<name>A0A075P0D4_9ALTE</name>
<dbReference type="KEGG" id="aaus:EP12_12240"/>
<evidence type="ECO:0000256" key="1">
    <source>
        <dbReference type="SAM" id="MobiDB-lite"/>
    </source>
</evidence>
<evidence type="ECO:0000313" key="3">
    <source>
        <dbReference type="EMBL" id="AIF99268.1"/>
    </source>
</evidence>
<dbReference type="EMBL" id="CP008849">
    <property type="protein sequence ID" value="AIF99268.1"/>
    <property type="molecule type" value="Genomic_DNA"/>
</dbReference>
<dbReference type="GeneID" id="78255537"/>
<feature type="region of interest" description="Disordered" evidence="1">
    <location>
        <begin position="27"/>
        <end position="59"/>
    </location>
</feature>
<gene>
    <name evidence="3" type="ORF">EP13_11560</name>
</gene>
<evidence type="ECO:0000313" key="4">
    <source>
        <dbReference type="Proteomes" id="UP000056090"/>
    </source>
</evidence>
<proteinExistence type="predicted"/>
<dbReference type="KEGG" id="aal:EP13_11560"/>
<evidence type="ECO:0008006" key="5">
    <source>
        <dbReference type="Google" id="ProtNLM"/>
    </source>
</evidence>
<dbReference type="OrthoDB" id="5704257at2"/>
<sequence>MSINVKKTVLSLIAVTGLVTAASNAFAQQHERPRTPPPEAIEACEGQSEGDSVSFESPHGDTLEGVCAYVEEQLVAVPENRGRRHD</sequence>
<reference evidence="3 4" key="1">
    <citation type="submission" date="2014-06" db="EMBL/GenBank/DDBJ databases">
        <title>Genomes of Alteromonas australica, a world apart.</title>
        <authorList>
            <person name="Gonzaga A."/>
            <person name="Lopez-Perez M."/>
            <person name="Rodriguez-Valera F."/>
        </authorList>
    </citation>
    <scope>NUCLEOTIDE SEQUENCE [LARGE SCALE GENOMIC DNA]</scope>
    <source>
        <strain evidence="3 4">H 17</strain>
    </source>
</reference>
<dbReference type="eggNOG" id="ENOG5033E57">
    <property type="taxonomic scope" value="Bacteria"/>
</dbReference>
<dbReference type="PATRIC" id="fig|589873.4.peg.2634"/>
<evidence type="ECO:0000256" key="2">
    <source>
        <dbReference type="SAM" id="SignalP"/>
    </source>
</evidence>
<organism evidence="3 4">
    <name type="scientific">Alteromonas australica</name>
    <dbReference type="NCBI Taxonomy" id="589873"/>
    <lineage>
        <taxon>Bacteria</taxon>
        <taxon>Pseudomonadati</taxon>
        <taxon>Pseudomonadota</taxon>
        <taxon>Gammaproteobacteria</taxon>
        <taxon>Alteromonadales</taxon>
        <taxon>Alteromonadaceae</taxon>
        <taxon>Alteromonas/Salinimonas group</taxon>
        <taxon>Alteromonas</taxon>
    </lineage>
</organism>